<evidence type="ECO:0000256" key="1">
    <source>
        <dbReference type="ARBA" id="ARBA00022603"/>
    </source>
</evidence>
<dbReference type="InterPro" id="IPR013123">
    <property type="entry name" value="SpoU_subst-bd"/>
</dbReference>
<dbReference type="PANTHER" id="PTHR43191">
    <property type="entry name" value="RRNA METHYLTRANSFERASE 3"/>
    <property type="match status" value="1"/>
</dbReference>
<evidence type="ECO:0000256" key="2">
    <source>
        <dbReference type="ARBA" id="ARBA00022679"/>
    </source>
</evidence>
<evidence type="ECO:0000259" key="3">
    <source>
        <dbReference type="SMART" id="SM00967"/>
    </source>
</evidence>
<keyword evidence="2" id="KW-0808">Transferase</keyword>
<dbReference type="OrthoDB" id="270651at2759"/>
<evidence type="ECO:0000313" key="4">
    <source>
        <dbReference type="EMBL" id="KPM05507.1"/>
    </source>
</evidence>
<dbReference type="SUPFAM" id="SSF75217">
    <property type="entry name" value="alpha/beta knot"/>
    <property type="match status" value="1"/>
</dbReference>
<dbReference type="VEuPathDB" id="VectorBase:SSCA002175"/>
<sequence>MFQRLEKLFRISSYLHEIYECNRKFSRRILQPSFSEKITKHSKQERFEPTGNRFKSAEIYDEISNNSECYKLKIESFDTPRSFHKFIKDSKFLSKVMIDMTLDKDNKLIILEGTRLINDAIKNQIRIKYLFFTSKSDLEQIYGLDSLIKNEKTANDDGTKLIKVLYKDLKIYSSLITPPGFLAIAELPDQSEIVAKYQHDGFPLILICDTLRDPGNLGTILRTSVAAGIRKVILTKGCVDAWNPKVLKSAAGAHFRLQIEMKVDWNEIHSKLPERFDVYLADSKTNLDHHTNDIKSSIYHHKKFFDDTREKRAKILIIGNEAFGLSGQSYEFASKYNGERLRIPLYCDQESLNSAMASSIIIYEIRKQFDENDQNP</sequence>
<keyword evidence="1 4" id="KW-0489">Methyltransferase</keyword>
<name>A0A132A3D7_SARSC</name>
<accession>A0A132A3D7</accession>
<dbReference type="GO" id="GO:0008173">
    <property type="term" value="F:RNA methyltransferase activity"/>
    <property type="evidence" value="ECO:0007669"/>
    <property type="project" value="InterPro"/>
</dbReference>
<dbReference type="Gene3D" id="3.40.1280.10">
    <property type="match status" value="1"/>
</dbReference>
<dbReference type="PANTHER" id="PTHR43191:SF2">
    <property type="entry name" value="RRNA METHYLTRANSFERASE 3, MITOCHONDRIAL"/>
    <property type="match status" value="1"/>
</dbReference>
<evidence type="ECO:0000313" key="5">
    <source>
        <dbReference type="Proteomes" id="UP000616769"/>
    </source>
</evidence>
<dbReference type="Pfam" id="PF00588">
    <property type="entry name" value="SpoU_methylase"/>
    <property type="match status" value="1"/>
</dbReference>
<dbReference type="EMBL" id="JXLN01010331">
    <property type="protein sequence ID" value="KPM05507.1"/>
    <property type="molecule type" value="Genomic_DNA"/>
</dbReference>
<reference evidence="4 5" key="1">
    <citation type="journal article" date="2015" name="Parasit. Vectors">
        <title>Draft genome of the scabies mite.</title>
        <authorList>
            <person name="Rider S.D.Jr."/>
            <person name="Morgan M.S."/>
            <person name="Arlian L.G."/>
        </authorList>
    </citation>
    <scope>NUCLEOTIDE SEQUENCE [LARGE SCALE GENOMIC DNA]</scope>
    <source>
        <strain evidence="4">Arlian Lab</strain>
    </source>
</reference>
<dbReference type="InterPro" id="IPR029026">
    <property type="entry name" value="tRNA_m1G_MTases_N"/>
</dbReference>
<dbReference type="GO" id="GO:0006396">
    <property type="term" value="P:RNA processing"/>
    <property type="evidence" value="ECO:0007669"/>
    <property type="project" value="InterPro"/>
</dbReference>
<gene>
    <name evidence="4" type="ORF">QR98_0039710</name>
</gene>
<dbReference type="InterPro" id="IPR029028">
    <property type="entry name" value="Alpha/beta_knot_MTases"/>
</dbReference>
<comment type="caution">
    <text evidence="4">The sequence shown here is derived from an EMBL/GenBank/DDBJ whole genome shotgun (WGS) entry which is preliminary data.</text>
</comment>
<dbReference type="InterPro" id="IPR029064">
    <property type="entry name" value="Ribosomal_eL30-like_sf"/>
</dbReference>
<dbReference type="GO" id="GO:0003723">
    <property type="term" value="F:RNA binding"/>
    <property type="evidence" value="ECO:0007669"/>
    <property type="project" value="InterPro"/>
</dbReference>
<feature type="domain" description="RNA 2-O ribose methyltransferase substrate binding" evidence="3">
    <location>
        <begin position="110"/>
        <end position="191"/>
    </location>
</feature>
<protein>
    <submittedName>
        <fullName evidence="4">rRNA methyltransferase 1, mitochondrial-like protein</fullName>
    </submittedName>
</protein>
<dbReference type="GO" id="GO:0032259">
    <property type="term" value="P:methylation"/>
    <property type="evidence" value="ECO:0007669"/>
    <property type="project" value="UniProtKB-KW"/>
</dbReference>
<dbReference type="Gene3D" id="3.30.1330.30">
    <property type="match status" value="1"/>
</dbReference>
<dbReference type="SMART" id="SM00967">
    <property type="entry name" value="SpoU_sub_bind"/>
    <property type="match status" value="1"/>
</dbReference>
<proteinExistence type="predicted"/>
<dbReference type="InterPro" id="IPR001537">
    <property type="entry name" value="SpoU_MeTrfase"/>
</dbReference>
<organism evidence="4 5">
    <name type="scientific">Sarcoptes scabiei</name>
    <name type="common">Itch mite</name>
    <name type="synonym">Acarus scabiei</name>
    <dbReference type="NCBI Taxonomy" id="52283"/>
    <lineage>
        <taxon>Eukaryota</taxon>
        <taxon>Metazoa</taxon>
        <taxon>Ecdysozoa</taxon>
        <taxon>Arthropoda</taxon>
        <taxon>Chelicerata</taxon>
        <taxon>Arachnida</taxon>
        <taxon>Acari</taxon>
        <taxon>Acariformes</taxon>
        <taxon>Sarcoptiformes</taxon>
        <taxon>Astigmata</taxon>
        <taxon>Psoroptidia</taxon>
        <taxon>Sarcoptoidea</taxon>
        <taxon>Sarcoptidae</taxon>
        <taxon>Sarcoptinae</taxon>
        <taxon>Sarcoptes</taxon>
    </lineage>
</organism>
<dbReference type="GO" id="GO:0005737">
    <property type="term" value="C:cytoplasm"/>
    <property type="evidence" value="ECO:0007669"/>
    <property type="project" value="UniProtKB-ARBA"/>
</dbReference>
<dbReference type="InterPro" id="IPR051259">
    <property type="entry name" value="rRNA_Methyltransferase"/>
</dbReference>
<dbReference type="Proteomes" id="UP000616769">
    <property type="component" value="Unassembled WGS sequence"/>
</dbReference>
<dbReference type="AlphaFoldDB" id="A0A132A3D7"/>